<evidence type="ECO:0000313" key="4">
    <source>
        <dbReference type="WBParaSite" id="Gr19_v10_g13728.t1"/>
    </source>
</evidence>
<protein>
    <submittedName>
        <fullName evidence="4">Uncharacterized protein</fullName>
    </submittedName>
</protein>
<dbReference type="Proteomes" id="UP000887572">
    <property type="component" value="Unplaced"/>
</dbReference>
<keyword evidence="2" id="KW-1133">Transmembrane helix</keyword>
<keyword evidence="3" id="KW-1185">Reference proteome</keyword>
<feature type="transmembrane region" description="Helical" evidence="2">
    <location>
        <begin position="54"/>
        <end position="72"/>
    </location>
</feature>
<keyword evidence="2" id="KW-0472">Membrane</keyword>
<dbReference type="AlphaFoldDB" id="A0A914H511"/>
<organism evidence="3 4">
    <name type="scientific">Globodera rostochiensis</name>
    <name type="common">Golden nematode worm</name>
    <name type="synonym">Heterodera rostochiensis</name>
    <dbReference type="NCBI Taxonomy" id="31243"/>
    <lineage>
        <taxon>Eukaryota</taxon>
        <taxon>Metazoa</taxon>
        <taxon>Ecdysozoa</taxon>
        <taxon>Nematoda</taxon>
        <taxon>Chromadorea</taxon>
        <taxon>Rhabditida</taxon>
        <taxon>Tylenchina</taxon>
        <taxon>Tylenchomorpha</taxon>
        <taxon>Tylenchoidea</taxon>
        <taxon>Heteroderidae</taxon>
        <taxon>Heteroderinae</taxon>
        <taxon>Globodera</taxon>
    </lineage>
</organism>
<sequence>MEMQQLELNLPTSSDSNDSENKSEIPLHSKESVAFYRDPYNKPELEHTLRGAELVLFVFFYILGLCTIVVLLEKLMPVVWTDEQHFLEQRRREEIFNRQKL</sequence>
<evidence type="ECO:0000256" key="2">
    <source>
        <dbReference type="SAM" id="Phobius"/>
    </source>
</evidence>
<reference evidence="4" key="1">
    <citation type="submission" date="2022-11" db="UniProtKB">
        <authorList>
            <consortium name="WormBaseParasite"/>
        </authorList>
    </citation>
    <scope>IDENTIFICATION</scope>
</reference>
<evidence type="ECO:0000256" key="1">
    <source>
        <dbReference type="SAM" id="MobiDB-lite"/>
    </source>
</evidence>
<accession>A0A914H511</accession>
<feature type="region of interest" description="Disordered" evidence="1">
    <location>
        <begin position="1"/>
        <end position="26"/>
    </location>
</feature>
<keyword evidence="2" id="KW-0812">Transmembrane</keyword>
<name>A0A914H511_GLORO</name>
<proteinExistence type="predicted"/>
<feature type="compositionally biased region" description="Polar residues" evidence="1">
    <location>
        <begin position="1"/>
        <end position="12"/>
    </location>
</feature>
<evidence type="ECO:0000313" key="3">
    <source>
        <dbReference type="Proteomes" id="UP000887572"/>
    </source>
</evidence>
<dbReference type="WBParaSite" id="Gr19_v10_g13728.t1">
    <property type="protein sequence ID" value="Gr19_v10_g13728.t1"/>
    <property type="gene ID" value="Gr19_v10_g13728"/>
</dbReference>